<dbReference type="EMBL" id="UINC01103718">
    <property type="protein sequence ID" value="SVC66311.1"/>
    <property type="molecule type" value="Genomic_DNA"/>
</dbReference>
<name>A0A382P3A1_9ZZZZ</name>
<gene>
    <name evidence="1" type="ORF">METZ01_LOCUS319165</name>
</gene>
<sequence length="32" mass="3615">MRWADKIKESGLAKGVIMGKNILHVCYTHSPM</sequence>
<dbReference type="AlphaFoldDB" id="A0A382P3A1"/>
<reference evidence="1" key="1">
    <citation type="submission" date="2018-05" db="EMBL/GenBank/DDBJ databases">
        <authorList>
            <person name="Lanie J.A."/>
            <person name="Ng W.-L."/>
            <person name="Kazmierczak K.M."/>
            <person name="Andrzejewski T.M."/>
            <person name="Davidsen T.M."/>
            <person name="Wayne K.J."/>
            <person name="Tettelin H."/>
            <person name="Glass J.I."/>
            <person name="Rusch D."/>
            <person name="Podicherti R."/>
            <person name="Tsui H.-C.T."/>
            <person name="Winkler M.E."/>
        </authorList>
    </citation>
    <scope>NUCLEOTIDE SEQUENCE</scope>
</reference>
<evidence type="ECO:0000313" key="1">
    <source>
        <dbReference type="EMBL" id="SVC66311.1"/>
    </source>
</evidence>
<organism evidence="1">
    <name type="scientific">marine metagenome</name>
    <dbReference type="NCBI Taxonomy" id="408172"/>
    <lineage>
        <taxon>unclassified sequences</taxon>
        <taxon>metagenomes</taxon>
        <taxon>ecological metagenomes</taxon>
    </lineage>
</organism>
<proteinExistence type="predicted"/>
<accession>A0A382P3A1</accession>
<protein>
    <submittedName>
        <fullName evidence="1">Uncharacterized protein</fullName>
    </submittedName>
</protein>